<evidence type="ECO:0000256" key="1">
    <source>
        <dbReference type="SAM" id="Phobius"/>
    </source>
</evidence>
<evidence type="ECO:0000313" key="3">
    <source>
        <dbReference type="EMBL" id="OTO09923.1"/>
    </source>
</evidence>
<dbReference type="EMBL" id="NGLE02000001">
    <property type="protein sequence ID" value="MEI5995118.1"/>
    <property type="molecule type" value="Genomic_DNA"/>
</dbReference>
<keyword evidence="4" id="KW-1185">Reference proteome</keyword>
<dbReference type="EMBL" id="NGLE01000001">
    <property type="protein sequence ID" value="OTO09923.1"/>
    <property type="molecule type" value="Genomic_DNA"/>
</dbReference>
<keyword evidence="1" id="KW-0812">Transmembrane</keyword>
<name>A0A242CI47_9ENTE</name>
<dbReference type="AlphaFoldDB" id="A0A242CI47"/>
<reference evidence="3" key="1">
    <citation type="submission" date="2017-05" db="EMBL/GenBank/DDBJ databases">
        <title>The Genome Sequence of Enterococcus sp. 4G2_DIV0659.</title>
        <authorList>
            <consortium name="The Broad Institute Genomics Platform"/>
            <consortium name="The Broad Institute Genomic Center for Infectious Diseases"/>
            <person name="Earl A."/>
            <person name="Manson A."/>
            <person name="Schwartman J."/>
            <person name="Gilmore M."/>
            <person name="Abouelleil A."/>
            <person name="Cao P."/>
            <person name="Chapman S."/>
            <person name="Cusick C."/>
            <person name="Shea T."/>
            <person name="Young S."/>
            <person name="Neafsey D."/>
            <person name="Nusbaum C."/>
            <person name="Birren B."/>
        </authorList>
    </citation>
    <scope>NUCLEOTIDE SEQUENCE [LARGE SCALE GENOMIC DNA]</scope>
    <source>
        <strain evidence="3">4G2_DIV0659</strain>
    </source>
</reference>
<evidence type="ECO:0000313" key="2">
    <source>
        <dbReference type="EMBL" id="MEI5995118.1"/>
    </source>
</evidence>
<keyword evidence="1" id="KW-0472">Membrane</keyword>
<comment type="caution">
    <text evidence="3">The sequence shown here is derived from an EMBL/GenBank/DDBJ whole genome shotgun (WGS) entry which is preliminary data.</text>
</comment>
<feature type="transmembrane region" description="Helical" evidence="1">
    <location>
        <begin position="35"/>
        <end position="56"/>
    </location>
</feature>
<dbReference type="STRING" id="1834181.A5880_000606"/>
<proteinExistence type="predicted"/>
<organism evidence="3">
    <name type="scientific">Candidatus Enterococcus mansonii</name>
    <dbReference type="NCBI Taxonomy" id="1834181"/>
    <lineage>
        <taxon>Bacteria</taxon>
        <taxon>Bacillati</taxon>
        <taxon>Bacillota</taxon>
        <taxon>Bacilli</taxon>
        <taxon>Lactobacillales</taxon>
        <taxon>Enterococcaceae</taxon>
        <taxon>Enterococcus</taxon>
    </lineage>
</organism>
<dbReference type="Proteomes" id="UP000195139">
    <property type="component" value="Unassembled WGS sequence"/>
</dbReference>
<reference evidence="2 4" key="2">
    <citation type="submission" date="2018-07" db="EMBL/GenBank/DDBJ databases">
        <title>The Genome Sequence of Enterococcus sp. DIV0659b.</title>
        <authorList>
            <consortium name="The Broad Institute Genomics Platform"/>
            <consortium name="The Broad Institute Genomic Center for Infectious Diseases"/>
            <person name="Earl A."/>
            <person name="Manson A."/>
            <person name="Schwartman J."/>
            <person name="Gilmore M."/>
            <person name="Abouelleil A."/>
            <person name="Cao P."/>
            <person name="Chapman S."/>
            <person name="Cusick C."/>
            <person name="Shea T."/>
            <person name="Young S."/>
            <person name="Neafsey D."/>
            <person name="Nusbaum C."/>
            <person name="Birren B."/>
        </authorList>
    </citation>
    <scope>NUCLEOTIDE SEQUENCE [LARGE SCALE GENOMIC DNA]</scope>
    <source>
        <strain evidence="2 4">4G2_DIV0659</strain>
    </source>
</reference>
<evidence type="ECO:0000313" key="4">
    <source>
        <dbReference type="Proteomes" id="UP000195139"/>
    </source>
</evidence>
<sequence>MLILLFVLSTVAFVATVIMQTMVKKNRMGETSYGVLLMIQSACIGAIFAILAVLIFKGRTLN</sequence>
<gene>
    <name evidence="3" type="ORF">A5880_000606</name>
    <name evidence="2" type="ORF">A5880_002708</name>
</gene>
<protein>
    <submittedName>
        <fullName evidence="3">Uncharacterized protein</fullName>
    </submittedName>
</protein>
<dbReference type="RefSeq" id="WP_086329535.1">
    <property type="nucleotide sequence ID" value="NZ_NGLE02000001.1"/>
</dbReference>
<accession>A0A242CI47</accession>
<keyword evidence="1" id="KW-1133">Transmembrane helix</keyword>